<reference evidence="2 3" key="1">
    <citation type="submission" date="2014-09" db="EMBL/GenBank/DDBJ databases">
        <title>Genome sequencing and annotation of Bacillus Okhensis strain Kh10-101T.</title>
        <authorList>
            <person name="Prakash J.S."/>
        </authorList>
    </citation>
    <scope>NUCLEOTIDE SEQUENCE [LARGE SCALE GENOMIC DNA]</scope>
    <source>
        <strain evidence="3">Kh10-101T</strain>
    </source>
</reference>
<dbReference type="eggNOG" id="ENOG5030DNA">
    <property type="taxonomic scope" value="Bacteria"/>
</dbReference>
<dbReference type="EMBL" id="JRJU01000014">
    <property type="protein sequence ID" value="KHF39900.1"/>
    <property type="molecule type" value="Genomic_DNA"/>
</dbReference>
<evidence type="ECO:0000313" key="3">
    <source>
        <dbReference type="Proteomes" id="UP000030832"/>
    </source>
</evidence>
<sequence length="86" mass="9926">MEHQPLTYFEKLENVYVLMETKRMLQVKLEQVKQGNQPTNVIEEDLRKIDEEIAEYTDGISPEPNGTITSSLFNPAVTNKLEKNDT</sequence>
<dbReference type="OrthoDB" id="2938010at2"/>
<feature type="compositionally biased region" description="Polar residues" evidence="1">
    <location>
        <begin position="64"/>
        <end position="77"/>
    </location>
</feature>
<name>A0A0B0IF52_9BACI</name>
<dbReference type="AlphaFoldDB" id="A0A0B0IF52"/>
<dbReference type="RefSeq" id="WP_034629399.1">
    <property type="nucleotide sequence ID" value="NZ_JRJU01000014.1"/>
</dbReference>
<evidence type="ECO:0000256" key="1">
    <source>
        <dbReference type="SAM" id="MobiDB-lite"/>
    </source>
</evidence>
<dbReference type="STRING" id="333138.LQ50_12625"/>
<protein>
    <submittedName>
        <fullName evidence="2">Uncharacterized protein</fullName>
    </submittedName>
</protein>
<accession>A0A0B0IF52</accession>
<dbReference type="Proteomes" id="UP000030832">
    <property type="component" value="Unassembled WGS sequence"/>
</dbReference>
<gene>
    <name evidence="2" type="ORF">LQ50_12625</name>
</gene>
<comment type="caution">
    <text evidence="2">The sequence shown here is derived from an EMBL/GenBank/DDBJ whole genome shotgun (WGS) entry which is preliminary data.</text>
</comment>
<evidence type="ECO:0000313" key="2">
    <source>
        <dbReference type="EMBL" id="KHF39900.1"/>
    </source>
</evidence>
<organism evidence="2 3">
    <name type="scientific">Halalkalibacter okhensis</name>
    <dbReference type="NCBI Taxonomy" id="333138"/>
    <lineage>
        <taxon>Bacteria</taxon>
        <taxon>Bacillati</taxon>
        <taxon>Bacillota</taxon>
        <taxon>Bacilli</taxon>
        <taxon>Bacillales</taxon>
        <taxon>Bacillaceae</taxon>
        <taxon>Halalkalibacter</taxon>
    </lineage>
</organism>
<feature type="region of interest" description="Disordered" evidence="1">
    <location>
        <begin position="58"/>
        <end position="86"/>
    </location>
</feature>
<proteinExistence type="predicted"/>
<keyword evidence="3" id="KW-1185">Reference proteome</keyword>